<dbReference type="Proteomes" id="UP001501570">
    <property type="component" value="Unassembled WGS sequence"/>
</dbReference>
<gene>
    <name evidence="2" type="ORF">GCM10023322_55730</name>
</gene>
<protein>
    <submittedName>
        <fullName evidence="2">GPW/gp25 family protein</fullName>
    </submittedName>
</protein>
<sequence>MSDFLGSGWAFPIRLADDGTVLRSAEPDGAVDDAVRMILSTAPGERVMRPDYGCAIQDYVFALVDSGTAGQISQAVREALAEWEPRIDVVDVTTTQDPQDPRRLSVAITYQVRSSNSRVNLVYPFYLE</sequence>
<dbReference type="RefSeq" id="WP_345634495.1">
    <property type="nucleotide sequence ID" value="NZ_BAABJQ010000019.1"/>
</dbReference>
<evidence type="ECO:0000313" key="3">
    <source>
        <dbReference type="Proteomes" id="UP001501570"/>
    </source>
</evidence>
<organism evidence="2 3">
    <name type="scientific">Rugosimonospora acidiphila</name>
    <dbReference type="NCBI Taxonomy" id="556531"/>
    <lineage>
        <taxon>Bacteria</taxon>
        <taxon>Bacillati</taxon>
        <taxon>Actinomycetota</taxon>
        <taxon>Actinomycetes</taxon>
        <taxon>Micromonosporales</taxon>
        <taxon>Micromonosporaceae</taxon>
        <taxon>Rugosimonospora</taxon>
    </lineage>
</organism>
<accession>A0ABP9SCB2</accession>
<name>A0ABP9SCB2_9ACTN</name>
<evidence type="ECO:0000259" key="1">
    <source>
        <dbReference type="Pfam" id="PF04965"/>
    </source>
</evidence>
<feature type="domain" description="IraD/Gp25-like" evidence="1">
    <location>
        <begin position="30"/>
        <end position="116"/>
    </location>
</feature>
<dbReference type="SUPFAM" id="SSF160719">
    <property type="entry name" value="gpW/gp25-like"/>
    <property type="match status" value="1"/>
</dbReference>
<evidence type="ECO:0000313" key="2">
    <source>
        <dbReference type="EMBL" id="GAA5193521.1"/>
    </source>
</evidence>
<keyword evidence="3" id="KW-1185">Reference proteome</keyword>
<dbReference type="InterPro" id="IPR007048">
    <property type="entry name" value="IraD/Gp25-like"/>
</dbReference>
<reference evidence="3" key="1">
    <citation type="journal article" date="2019" name="Int. J. Syst. Evol. Microbiol.">
        <title>The Global Catalogue of Microorganisms (GCM) 10K type strain sequencing project: providing services to taxonomists for standard genome sequencing and annotation.</title>
        <authorList>
            <consortium name="The Broad Institute Genomics Platform"/>
            <consortium name="The Broad Institute Genome Sequencing Center for Infectious Disease"/>
            <person name="Wu L."/>
            <person name="Ma J."/>
        </authorList>
    </citation>
    <scope>NUCLEOTIDE SEQUENCE [LARGE SCALE GENOMIC DNA]</scope>
    <source>
        <strain evidence="3">JCM 18304</strain>
    </source>
</reference>
<proteinExistence type="predicted"/>
<dbReference type="Pfam" id="PF04965">
    <property type="entry name" value="GPW_gp25"/>
    <property type="match status" value="1"/>
</dbReference>
<dbReference type="Gene3D" id="3.10.450.40">
    <property type="match status" value="1"/>
</dbReference>
<comment type="caution">
    <text evidence="2">The sequence shown here is derived from an EMBL/GenBank/DDBJ whole genome shotgun (WGS) entry which is preliminary data.</text>
</comment>
<dbReference type="EMBL" id="BAABJQ010000019">
    <property type="protein sequence ID" value="GAA5193521.1"/>
    <property type="molecule type" value="Genomic_DNA"/>
</dbReference>